<dbReference type="PANTHER" id="PTHR43863">
    <property type="entry name" value="HYDROLASE, PUTATIVE (AFU_ORTHOLOGUE AFUA_1G03140)-RELATED"/>
    <property type="match status" value="1"/>
</dbReference>
<comment type="similarity">
    <text evidence="1 2">Belongs to the glycosyl hydrolase 31 family.</text>
</comment>
<dbReference type="Proteomes" id="UP001172728">
    <property type="component" value="Unassembled WGS sequence"/>
</dbReference>
<dbReference type="InterPro" id="IPR048395">
    <property type="entry name" value="Glyco_hydro_31_C"/>
</dbReference>
<evidence type="ECO:0000256" key="1">
    <source>
        <dbReference type="ARBA" id="ARBA00007806"/>
    </source>
</evidence>
<dbReference type="SUPFAM" id="SSF51011">
    <property type="entry name" value="Glycosyl hydrolase domain"/>
    <property type="match status" value="1"/>
</dbReference>
<feature type="domain" description="Glycoside hydrolase family 31 TIM barrel" evidence="3">
    <location>
        <begin position="233"/>
        <end position="569"/>
    </location>
</feature>
<comment type="caution">
    <text evidence="6">The sequence shown here is derived from an EMBL/GenBank/DDBJ whole genome shotgun (WGS) entry which is preliminary data.</text>
</comment>
<feature type="domain" description="Glycosyl hydrolase family 31 C-terminal" evidence="5">
    <location>
        <begin position="580"/>
        <end position="665"/>
    </location>
</feature>
<protein>
    <submittedName>
        <fullName evidence="6">Glycoside hydrolase family 31 protein</fullName>
    </submittedName>
</protein>
<dbReference type="PANTHER" id="PTHR43863:SF2">
    <property type="entry name" value="MALTASE-GLUCOAMYLASE"/>
    <property type="match status" value="1"/>
</dbReference>
<proteinExistence type="inferred from homology"/>
<keyword evidence="2 6" id="KW-0378">Hydrolase</keyword>
<dbReference type="InterPro" id="IPR000322">
    <property type="entry name" value="Glyco_hydro_31_TIM"/>
</dbReference>
<accession>A0ABT8G6L1</accession>
<dbReference type="EMBL" id="JAUHPW010000002">
    <property type="protein sequence ID" value="MDN4474776.1"/>
    <property type="molecule type" value="Genomic_DNA"/>
</dbReference>
<dbReference type="Pfam" id="PF21365">
    <property type="entry name" value="Glyco_hydro_31_3rd"/>
    <property type="match status" value="1"/>
</dbReference>
<dbReference type="RefSeq" id="WP_301131186.1">
    <property type="nucleotide sequence ID" value="NZ_JAUHPW010000002.1"/>
</dbReference>
<keyword evidence="2" id="KW-0326">Glycosidase</keyword>
<sequence length="679" mass="74736">MPTIHQSATGLDIISENEHLRVEAWGRHAIRVRASRRPIDHLSSAAEEVQALLPAEAAAPVVEVGDGVARVVNGDIAAEVRVEGHAETGTVKLRFVRTTDGVEVLREQPAHFWHPGARLLEDDGAGAGRIEQRFAAREDERLYGLGQHTHGRLDQKGLVIDLVQRNAEVSVPFMLSSAGYGFLWNNPAIGRVELAENGTRWVADSARAIDYWVTAAEDPATILTRYADATGRPPALPRWATGFWQSKLRYQSQEELLEVAREHRRRGLPLSVIVLDYFSWTRLGDWRLDTEEWPDLEGALAELHEMGVRLMVSIWPSVNPSSENMDDLRDGNMLMSRASGLPFTATWTDKGADHAEPVAFYDPTNPAARRFIWDTVKRNYFDAGVRIWWLDACEPEIRPADHRQLHFWAGPGAEIANVYPREHARAFAEGMRGAGDDDVVLLCRSAWAGSQRYGAAVWSGDIGVTWESLAAQVRAGLNMSLSGIPWWTTDIGGFHGGVPEDPGYRELVVRWFQWAVFLPLFRLHGFREPRTALGASQTGGPNEVWSYGEEAYGLISRSLDLRESIRPYLDALMDEAAASGLPPMRTLFVEFPDDEAAWGIDDAYMLGSHVLVAPVTAPGATSRQVYLPAGTSWTEAETGAAHEGGTWVEAAAPSHAIPVFVSAGAPDTAVVLLSAGDAR</sequence>
<dbReference type="InterPro" id="IPR025887">
    <property type="entry name" value="Glyco_hydro_31_N_dom"/>
</dbReference>
<evidence type="ECO:0000259" key="5">
    <source>
        <dbReference type="Pfam" id="PF21365"/>
    </source>
</evidence>
<dbReference type="Gene3D" id="2.60.40.1760">
    <property type="entry name" value="glycosyl hydrolase (family 31)"/>
    <property type="match status" value="1"/>
</dbReference>
<dbReference type="GO" id="GO:0016787">
    <property type="term" value="F:hydrolase activity"/>
    <property type="evidence" value="ECO:0007669"/>
    <property type="project" value="UniProtKB-KW"/>
</dbReference>
<feature type="domain" description="Glycoside hydrolase family 31 N-terminal" evidence="4">
    <location>
        <begin position="22"/>
        <end position="189"/>
    </location>
</feature>
<dbReference type="SUPFAM" id="SSF51445">
    <property type="entry name" value="(Trans)glycosidases"/>
    <property type="match status" value="1"/>
</dbReference>
<keyword evidence="7" id="KW-1185">Reference proteome</keyword>
<evidence type="ECO:0000259" key="3">
    <source>
        <dbReference type="Pfam" id="PF01055"/>
    </source>
</evidence>
<dbReference type="SUPFAM" id="SSF74650">
    <property type="entry name" value="Galactose mutarotase-like"/>
    <property type="match status" value="1"/>
</dbReference>
<reference evidence="6" key="1">
    <citation type="submission" date="2023-06" db="EMBL/GenBank/DDBJ databases">
        <title>Sysu t00192.</title>
        <authorList>
            <person name="Gao L."/>
            <person name="Fang B.-Z."/>
            <person name="Li W.-J."/>
        </authorList>
    </citation>
    <scope>NUCLEOTIDE SEQUENCE</scope>
    <source>
        <strain evidence="6">SYSU T00192</strain>
    </source>
</reference>
<dbReference type="InterPro" id="IPR017853">
    <property type="entry name" value="GH"/>
</dbReference>
<dbReference type="InterPro" id="IPR013780">
    <property type="entry name" value="Glyco_hydro_b"/>
</dbReference>
<dbReference type="Pfam" id="PF01055">
    <property type="entry name" value="Glyco_hydro_31_2nd"/>
    <property type="match status" value="1"/>
</dbReference>
<dbReference type="Pfam" id="PF13802">
    <property type="entry name" value="Gal_mutarotas_2"/>
    <property type="match status" value="1"/>
</dbReference>
<dbReference type="CDD" id="cd14752">
    <property type="entry name" value="GH31_N"/>
    <property type="match status" value="1"/>
</dbReference>
<dbReference type="CDD" id="cd06591">
    <property type="entry name" value="GH31_xylosidase_XylS"/>
    <property type="match status" value="1"/>
</dbReference>
<organism evidence="6 7">
    <name type="scientific">Demequina litoralis</name>
    <dbReference type="NCBI Taxonomy" id="3051660"/>
    <lineage>
        <taxon>Bacteria</taxon>
        <taxon>Bacillati</taxon>
        <taxon>Actinomycetota</taxon>
        <taxon>Actinomycetes</taxon>
        <taxon>Micrococcales</taxon>
        <taxon>Demequinaceae</taxon>
        <taxon>Demequina</taxon>
    </lineage>
</organism>
<evidence type="ECO:0000313" key="6">
    <source>
        <dbReference type="EMBL" id="MDN4474776.1"/>
    </source>
</evidence>
<name>A0ABT8G6L1_9MICO</name>
<evidence type="ECO:0000259" key="4">
    <source>
        <dbReference type="Pfam" id="PF13802"/>
    </source>
</evidence>
<dbReference type="InterPro" id="IPR011013">
    <property type="entry name" value="Gal_mutarotase_sf_dom"/>
</dbReference>
<evidence type="ECO:0000256" key="2">
    <source>
        <dbReference type="RuleBase" id="RU361185"/>
    </source>
</evidence>
<dbReference type="InterPro" id="IPR051816">
    <property type="entry name" value="Glycosyl_Hydrolase_31"/>
</dbReference>
<dbReference type="Gene3D" id="2.60.40.1180">
    <property type="entry name" value="Golgi alpha-mannosidase II"/>
    <property type="match status" value="1"/>
</dbReference>
<gene>
    <name evidence="6" type="ORF">QQX09_02780</name>
</gene>
<dbReference type="Gene3D" id="3.20.20.80">
    <property type="entry name" value="Glycosidases"/>
    <property type="match status" value="1"/>
</dbReference>
<evidence type="ECO:0000313" key="7">
    <source>
        <dbReference type="Proteomes" id="UP001172728"/>
    </source>
</evidence>